<dbReference type="AlphaFoldDB" id="A0A4V4H293"/>
<evidence type="ECO:0000313" key="2">
    <source>
        <dbReference type="Proteomes" id="UP000317650"/>
    </source>
</evidence>
<keyword evidence="2" id="KW-1185">Reference proteome</keyword>
<proteinExistence type="predicted"/>
<organism evidence="1 2">
    <name type="scientific">Musa balbisiana</name>
    <name type="common">Banana</name>
    <dbReference type="NCBI Taxonomy" id="52838"/>
    <lineage>
        <taxon>Eukaryota</taxon>
        <taxon>Viridiplantae</taxon>
        <taxon>Streptophyta</taxon>
        <taxon>Embryophyta</taxon>
        <taxon>Tracheophyta</taxon>
        <taxon>Spermatophyta</taxon>
        <taxon>Magnoliopsida</taxon>
        <taxon>Liliopsida</taxon>
        <taxon>Zingiberales</taxon>
        <taxon>Musaceae</taxon>
        <taxon>Musa</taxon>
    </lineage>
</organism>
<protein>
    <submittedName>
        <fullName evidence="1">Uncharacterized protein</fullName>
    </submittedName>
</protein>
<reference evidence="1 2" key="1">
    <citation type="journal article" date="2019" name="Nat. Plants">
        <title>Genome sequencing of Musa balbisiana reveals subgenome evolution and function divergence in polyploid bananas.</title>
        <authorList>
            <person name="Yao X."/>
        </authorList>
    </citation>
    <scope>NUCLEOTIDE SEQUENCE [LARGE SCALE GENOMIC DNA]</scope>
    <source>
        <strain evidence="2">cv. DH-PKW</strain>
        <tissue evidence="1">Leaves</tissue>
    </source>
</reference>
<dbReference type="EMBL" id="PYDT01000078">
    <property type="protein sequence ID" value="THU43506.1"/>
    <property type="molecule type" value="Genomic_DNA"/>
</dbReference>
<sequence length="133" mass="15113">MNIYNFLTDKGKRRYARVDPIECLYLKKDKSHEILFRVPSFNIMIGSTRPDPKFNLILGSTRDPEFSFPEKVPSFNIMIGSTRPDPKFNLILGSTRSGPIVSQYPIENVHCCSSGNTWFHSTTSTRSCLFSAS</sequence>
<dbReference type="Proteomes" id="UP000317650">
    <property type="component" value="Unassembled WGS sequence"/>
</dbReference>
<name>A0A4V4H293_MUSBA</name>
<accession>A0A4V4H293</accession>
<gene>
    <name evidence="1" type="ORF">C4D60_Mb00t00420</name>
</gene>
<comment type="caution">
    <text evidence="1">The sequence shown here is derived from an EMBL/GenBank/DDBJ whole genome shotgun (WGS) entry which is preliminary data.</text>
</comment>
<evidence type="ECO:0000313" key="1">
    <source>
        <dbReference type="EMBL" id="THU43506.1"/>
    </source>
</evidence>